<accession>F9RQE4</accession>
<gene>
    <name evidence="1" type="ORF">VIS19158_01939</name>
</gene>
<protein>
    <submittedName>
        <fullName evidence="1">Uncharacterized protein</fullName>
    </submittedName>
</protein>
<reference evidence="1 2" key="1">
    <citation type="journal article" date="2012" name="Int. J. Syst. Evol. Microbiol.">
        <title>Vibrio caribbeanicus sp. nov., isolated from the marine sponge Scleritoderma cyanea.</title>
        <authorList>
            <person name="Hoffmann M."/>
            <person name="Monday S.R."/>
            <person name="Allard M.W."/>
            <person name="Strain E.A."/>
            <person name="Whittaker P."/>
            <person name="Naum M."/>
            <person name="McCarthy P.J."/>
            <person name="Lopez J.V."/>
            <person name="Fischer M."/>
            <person name="Brown E.W."/>
        </authorList>
    </citation>
    <scope>NUCLEOTIDE SEQUENCE [LARGE SCALE GENOMIC DNA]</scope>
    <source>
        <strain evidence="1 2">LMG 19158</strain>
    </source>
</reference>
<evidence type="ECO:0000313" key="1">
    <source>
        <dbReference type="EMBL" id="EGU34221.1"/>
    </source>
</evidence>
<proteinExistence type="predicted"/>
<dbReference type="AlphaFoldDB" id="F9RQE4"/>
<dbReference type="Proteomes" id="UP000004349">
    <property type="component" value="Unassembled WGS sequence"/>
</dbReference>
<dbReference type="eggNOG" id="ENOG50307H4">
    <property type="taxonomic scope" value="Bacteria"/>
</dbReference>
<dbReference type="RefSeq" id="WP_005596538.1">
    <property type="nucleotide sequence ID" value="NZ_AFWE01000161.1"/>
</dbReference>
<sequence>MSKIGNSSASLKFRLPEFSNTFSALWVPVYLEPITFSGERITIGLVFRAIDGTIKVVNTLPFEALNKVFGSKGSDLHSLANFVLTSFDAHVRATNKFETFVPNVKGVFIGESVETFDKDLESIIYQVRKNYSVFSALFISGEDEITKSRTESQAKVWANTIKTETLQLRPTLSNNFNREFKFRKGAKAASIGYVGNNIAFNFGALDPDSSSFSLQQNRIIRQATELNSLNKLGMSDFNHLEVNVWTPPKEKLTKASKLKLYSVSEELEQLGDDIDIRIALGQDYKRVTERILTDSLLQ</sequence>
<name>F9RQE4_9VIBR</name>
<dbReference type="EMBL" id="AFWE01000161">
    <property type="protein sequence ID" value="EGU34221.1"/>
    <property type="molecule type" value="Genomic_DNA"/>
</dbReference>
<evidence type="ECO:0000313" key="2">
    <source>
        <dbReference type="Proteomes" id="UP000004349"/>
    </source>
</evidence>
<comment type="caution">
    <text evidence="1">The sequence shown here is derived from an EMBL/GenBank/DDBJ whole genome shotgun (WGS) entry which is preliminary data.</text>
</comment>
<organism evidence="1 2">
    <name type="scientific">Vibrio scophthalmi LMG 19158</name>
    <dbReference type="NCBI Taxonomy" id="870967"/>
    <lineage>
        <taxon>Bacteria</taxon>
        <taxon>Pseudomonadati</taxon>
        <taxon>Pseudomonadota</taxon>
        <taxon>Gammaproteobacteria</taxon>
        <taxon>Vibrionales</taxon>
        <taxon>Vibrionaceae</taxon>
        <taxon>Vibrio</taxon>
    </lineage>
</organism>